<proteinExistence type="predicted"/>
<accession>D5K9H0</accession>
<protein>
    <submittedName>
        <fullName evidence="1">VapD</fullName>
    </submittedName>
</protein>
<geneLocation type="plasmid" evidence="1">
    <name>pEP5289</name>
</geneLocation>
<dbReference type="EMBL" id="GU479466">
    <property type="protein sequence ID" value="ADF36642.1"/>
    <property type="molecule type" value="Genomic_DNA"/>
</dbReference>
<evidence type="ECO:0000313" key="1">
    <source>
        <dbReference type="EMBL" id="ADF36642.1"/>
    </source>
</evidence>
<keyword evidence="1" id="KW-0614">Plasmid</keyword>
<dbReference type="Gene3D" id="3.30.70.240">
    <property type="match status" value="1"/>
</dbReference>
<organism evidence="1">
    <name type="scientific">Neisseria gonorrhoeae</name>
    <dbReference type="NCBI Taxonomy" id="485"/>
    <lineage>
        <taxon>Bacteria</taxon>
        <taxon>Pseudomonadati</taxon>
        <taxon>Pseudomonadota</taxon>
        <taxon>Betaproteobacteria</taxon>
        <taxon>Neisseriales</taxon>
        <taxon>Neisseriaceae</taxon>
        <taxon>Neisseria</taxon>
    </lineage>
</organism>
<reference evidence="1" key="1">
    <citation type="journal article" date="2010" name="PLoS ONE">
        <title>Conjugative plasmids of Neisseria gonorrhoeae.</title>
        <authorList>
            <person name="Pachulec E."/>
            <person name="van der Does C."/>
        </authorList>
    </citation>
    <scope>NUCLEOTIDE SEQUENCE</scope>
    <source>
        <strain evidence="1">5289</strain>
        <plasmid evidence="1">pEP5289</plasmid>
    </source>
</reference>
<name>D5K9H0_NEIGO</name>
<sequence length="110" mass="12373">MVNSCLYQFNYLGGMEMAYAIAFDLDTTVLQELYPNSSWQNAYGDVKRTLVGLGFNHQQGSVYFGNSEITAVSCVLAAQKLSQTYAWFKPAVSDIRMLRIEEMNDLQPAL</sequence>
<dbReference type="AlphaFoldDB" id="D5K9H0"/>